<feature type="compositionally biased region" description="Polar residues" evidence="1">
    <location>
        <begin position="96"/>
        <end position="107"/>
    </location>
</feature>
<evidence type="ECO:0000313" key="2">
    <source>
        <dbReference type="EMBL" id="RAK71761.1"/>
    </source>
</evidence>
<keyword evidence="3" id="KW-1185">Reference proteome</keyword>
<gene>
    <name evidence="2" type="ORF">BO72DRAFT_307902</name>
</gene>
<protein>
    <submittedName>
        <fullName evidence="2">Uncharacterized protein</fullName>
    </submittedName>
</protein>
<feature type="region of interest" description="Disordered" evidence="1">
    <location>
        <begin position="85"/>
        <end position="107"/>
    </location>
</feature>
<feature type="region of interest" description="Disordered" evidence="1">
    <location>
        <begin position="1"/>
        <end position="22"/>
    </location>
</feature>
<accession>A0A8G1VU50</accession>
<dbReference type="AlphaFoldDB" id="A0A8G1VU50"/>
<dbReference type="RefSeq" id="XP_040795773.1">
    <property type="nucleotide sequence ID" value="XM_040940477.1"/>
</dbReference>
<organism evidence="2 3">
    <name type="scientific">Aspergillus fijiensis CBS 313.89</name>
    <dbReference type="NCBI Taxonomy" id="1448319"/>
    <lineage>
        <taxon>Eukaryota</taxon>
        <taxon>Fungi</taxon>
        <taxon>Dikarya</taxon>
        <taxon>Ascomycota</taxon>
        <taxon>Pezizomycotina</taxon>
        <taxon>Eurotiomycetes</taxon>
        <taxon>Eurotiomycetidae</taxon>
        <taxon>Eurotiales</taxon>
        <taxon>Aspergillaceae</taxon>
        <taxon>Aspergillus</taxon>
    </lineage>
</organism>
<proteinExistence type="predicted"/>
<dbReference type="EMBL" id="KZ824710">
    <property type="protein sequence ID" value="RAK71761.1"/>
    <property type="molecule type" value="Genomic_DNA"/>
</dbReference>
<name>A0A8G1VU50_9EURO</name>
<evidence type="ECO:0000313" key="3">
    <source>
        <dbReference type="Proteomes" id="UP000249789"/>
    </source>
</evidence>
<dbReference type="GeneID" id="63857810"/>
<sequence length="231" mass="26345">MDHMTKPLEETPSPPCPSPRSIRCRRGRISHVFAGNMEPKWMRPTRRAEQYASAQCSLSTISPILKHGRVRWHANRMKFVCVTPVPGTDDRRPPSRTLSGNQEQHQSTWPFSGVSFPFTQANHAHPIITTSVFYHTYVYPYCVSQVAVLYFRPQHHLYSSTSDWPEGTSPTRHLRCLDSESPGFGYRLGTPGEPIVPVLPQRPGRHCLRHSAAYSPRRPAFGFLRSETLRL</sequence>
<dbReference type="VEuPathDB" id="FungiDB:BO72DRAFT_307902"/>
<dbReference type="Proteomes" id="UP000249789">
    <property type="component" value="Unassembled WGS sequence"/>
</dbReference>
<evidence type="ECO:0000256" key="1">
    <source>
        <dbReference type="SAM" id="MobiDB-lite"/>
    </source>
</evidence>
<reference evidence="2 3" key="1">
    <citation type="submission" date="2018-02" db="EMBL/GenBank/DDBJ databases">
        <title>The genomes of Aspergillus section Nigri reveals drivers in fungal speciation.</title>
        <authorList>
            <consortium name="DOE Joint Genome Institute"/>
            <person name="Vesth T.C."/>
            <person name="Nybo J."/>
            <person name="Theobald S."/>
            <person name="Brandl J."/>
            <person name="Frisvad J.C."/>
            <person name="Nielsen K.F."/>
            <person name="Lyhne E.K."/>
            <person name="Kogle M.E."/>
            <person name="Kuo A."/>
            <person name="Riley R."/>
            <person name="Clum A."/>
            <person name="Nolan M."/>
            <person name="Lipzen A."/>
            <person name="Salamov A."/>
            <person name="Henrissat B."/>
            <person name="Wiebenga A."/>
            <person name="De vries R.P."/>
            <person name="Grigoriev I.V."/>
            <person name="Mortensen U.H."/>
            <person name="Andersen M.R."/>
            <person name="Baker S.E."/>
        </authorList>
    </citation>
    <scope>NUCLEOTIDE SEQUENCE [LARGE SCALE GENOMIC DNA]</scope>
    <source>
        <strain evidence="2 3">CBS 313.89</strain>
    </source>
</reference>